<feature type="compositionally biased region" description="Low complexity" evidence="1">
    <location>
        <begin position="29"/>
        <end position="44"/>
    </location>
</feature>
<keyword evidence="2" id="KW-0176">Collagen</keyword>
<sequence length="143" mass="14935">MWLVRKAIPDRRGQRGPKGDKGDKGDTGDTGPAGPQGVAGPAGPKGDKGDPGQSGITTMPAFGEVGSYVLGGIRYADIPADFATNRIVPGSVLKPVYLGFDTATTPVGIYDNPTVLTGTWQAMNNAYTAISEHEAIFLFQRIA</sequence>
<accession>A0AAN5L7D2</accession>
<reference evidence="2" key="2">
    <citation type="submission" date="2020-11" db="EMBL/GenBank/DDBJ databases">
        <authorList>
            <consortium name="NCBI Pathogen Detection Project"/>
        </authorList>
    </citation>
    <scope>NUCLEOTIDE SEQUENCE</scope>
    <source>
        <strain evidence="2">R404</strain>
    </source>
</reference>
<evidence type="ECO:0000313" key="2">
    <source>
        <dbReference type="EMBL" id="HAT1681577.1"/>
    </source>
</evidence>
<name>A0AAN5L7D2_KLEOX</name>
<dbReference type="Pfam" id="PF01391">
    <property type="entry name" value="Collagen"/>
    <property type="match status" value="1"/>
</dbReference>
<dbReference type="InterPro" id="IPR008160">
    <property type="entry name" value="Collagen"/>
</dbReference>
<evidence type="ECO:0000256" key="1">
    <source>
        <dbReference type="SAM" id="MobiDB-lite"/>
    </source>
</evidence>
<dbReference type="Proteomes" id="UP000856143">
    <property type="component" value="Unassembled WGS sequence"/>
</dbReference>
<gene>
    <name evidence="2" type="ORF">I8Y21_002238</name>
</gene>
<evidence type="ECO:0000313" key="3">
    <source>
        <dbReference type="Proteomes" id="UP000856143"/>
    </source>
</evidence>
<dbReference type="AlphaFoldDB" id="A0AAN5L7D2"/>
<comment type="caution">
    <text evidence="2">The sequence shown here is derived from an EMBL/GenBank/DDBJ whole genome shotgun (WGS) entry which is preliminary data.</text>
</comment>
<organism evidence="2 3">
    <name type="scientific">Klebsiella oxytoca</name>
    <dbReference type="NCBI Taxonomy" id="571"/>
    <lineage>
        <taxon>Bacteria</taxon>
        <taxon>Pseudomonadati</taxon>
        <taxon>Pseudomonadota</taxon>
        <taxon>Gammaproteobacteria</taxon>
        <taxon>Enterobacterales</taxon>
        <taxon>Enterobacteriaceae</taxon>
        <taxon>Klebsiella/Raoultella group</taxon>
        <taxon>Klebsiella</taxon>
    </lineage>
</organism>
<dbReference type="EMBL" id="DACSEO010000021">
    <property type="protein sequence ID" value="HAT1681577.1"/>
    <property type="molecule type" value="Genomic_DNA"/>
</dbReference>
<protein>
    <submittedName>
        <fullName evidence="2">Collagen-like protein</fullName>
    </submittedName>
</protein>
<feature type="compositionally biased region" description="Basic and acidic residues" evidence="1">
    <location>
        <begin position="7"/>
        <end position="27"/>
    </location>
</feature>
<feature type="region of interest" description="Disordered" evidence="1">
    <location>
        <begin position="1"/>
        <end position="58"/>
    </location>
</feature>
<proteinExistence type="predicted"/>
<reference evidence="2" key="1">
    <citation type="journal article" date="2018" name="Genome Biol.">
        <title>SKESA: strategic k-mer extension for scrupulous assemblies.</title>
        <authorList>
            <person name="Souvorov A."/>
            <person name="Agarwala R."/>
            <person name="Lipman D.J."/>
        </authorList>
    </citation>
    <scope>NUCLEOTIDE SEQUENCE</scope>
    <source>
        <strain evidence="2">R404</strain>
    </source>
</reference>